<dbReference type="EMBL" id="CP033579">
    <property type="protein sequence ID" value="AYV25080.1"/>
    <property type="molecule type" value="Genomic_DNA"/>
</dbReference>
<organism evidence="1 2">
    <name type="scientific">Vibrio mediterranei</name>
    <dbReference type="NCBI Taxonomy" id="689"/>
    <lineage>
        <taxon>Bacteria</taxon>
        <taxon>Pseudomonadati</taxon>
        <taxon>Pseudomonadota</taxon>
        <taxon>Gammaproteobacteria</taxon>
        <taxon>Vibrionales</taxon>
        <taxon>Vibrionaceae</taxon>
        <taxon>Vibrio</taxon>
    </lineage>
</organism>
<accession>A0A3G4VJY3</accession>
<dbReference type="AlphaFoldDB" id="A0A3G4VJY3"/>
<protein>
    <submittedName>
        <fullName evidence="1">Uncharacterized protein</fullName>
    </submittedName>
</protein>
<name>A0A3G4VJY3_9VIBR</name>
<keyword evidence="1" id="KW-0614">Plasmid</keyword>
<gene>
    <name evidence="1" type="ORF">ECB94_27690</name>
</gene>
<sequence>MYIEIESEQRTVPQIMLRRRRSSNVIKKSEIRFFCQAQTLLKEMEERADEYQDILEQQVLLMIEDKELVLNEYIEKAYDTIIESKISQQEDWFKYAQDQLTELLYEQQNYLNQIKQDLKGSMAVAVKSRLTKLNHSDHLIDHLIEVLHAEIDDEARNLSVKKVDQDDGVVLTIENEDSIISINTASLIEELRVALDHS</sequence>
<proteinExistence type="predicted"/>
<reference evidence="1 2" key="1">
    <citation type="submission" date="2018-11" db="EMBL/GenBank/DDBJ databases">
        <title>Complete Genome Sequence of Vbrio mediterranei 117-T6: a Potential Pathogen Bacteria Isolated from the Conchocelis of Pyropia.</title>
        <authorList>
            <person name="Liu Q."/>
        </authorList>
    </citation>
    <scope>NUCLEOTIDE SEQUENCE [LARGE SCALE GENOMIC DNA]</scope>
    <source>
        <strain evidence="1 2">117-T6</strain>
        <plasmid evidence="1 2">unnamed</plasmid>
    </source>
</reference>
<evidence type="ECO:0000313" key="2">
    <source>
        <dbReference type="Proteomes" id="UP000279760"/>
    </source>
</evidence>
<dbReference type="RefSeq" id="WP_124942369.1">
    <property type="nucleotide sequence ID" value="NZ_CP033579.1"/>
</dbReference>
<dbReference type="Proteomes" id="UP000279760">
    <property type="component" value="Plasmid unnamed"/>
</dbReference>
<geneLocation type="plasmid" evidence="1">
    <name>unnamed</name>
</geneLocation>
<evidence type="ECO:0000313" key="1">
    <source>
        <dbReference type="EMBL" id="AYV25080.1"/>
    </source>
</evidence>